<dbReference type="Proteomes" id="UP000577386">
    <property type="component" value="Unassembled WGS sequence"/>
</dbReference>
<evidence type="ECO:0000313" key="4">
    <source>
        <dbReference type="Proteomes" id="UP000577386"/>
    </source>
</evidence>
<keyword evidence="2" id="KW-0472">Membrane</keyword>
<organism evidence="3 4">
    <name type="scientific">Streptomyces murinus</name>
    <dbReference type="NCBI Taxonomy" id="33900"/>
    <lineage>
        <taxon>Bacteria</taxon>
        <taxon>Bacillati</taxon>
        <taxon>Actinomycetota</taxon>
        <taxon>Actinomycetes</taxon>
        <taxon>Kitasatosporales</taxon>
        <taxon>Streptomycetaceae</taxon>
        <taxon>Streptomyces</taxon>
    </lineage>
</organism>
<keyword evidence="2" id="KW-0812">Transmembrane</keyword>
<name>A0A7W3RK30_STRMR</name>
<feature type="compositionally biased region" description="Pro residues" evidence="1">
    <location>
        <begin position="249"/>
        <end position="265"/>
    </location>
</feature>
<dbReference type="GeneID" id="93980336"/>
<sequence>MTTEARHSSLPPDPPPPFGPRAGAGRNAGSGIPGGVLGTGSADGRRVTAAAPLGDDPGDEPSVFAPRGPAGTRGPANGTPRSRTVPEAVDPVSPPPPPASARFPDTPPRAARPRTETAAPRLAHADAGSTSTGGSGDGAGADAGSSGQPRVTGAGGPAPVDGGRREDSVRPDGRGSAGSVPSDRRAGRAGHTEVPARTTFETATPPTTRDASETTARLRPVPPSADLHNPGPGGAAPAEDASETTARPRPIPPGPPAAANPPGPGPASGTPAGAPASAPTGAPAHATRPTTRWHPQPPAPHAPDPARTRQSAARPHVTFGEPDLFRARGRGRAVVAGVCLVLGLGLIGGAVAGSWIAEDHEDSAAQGFAAAVPVWHSVPVDTLFPPVVQGAGDGPGGADRTWTRIAVAPDGGCADGFDPLLWKVLADAGCRRLLRATYTDATQSYVTTVGLLFTKADPAGMSALATRFRTQHLAERPDLMPRPYAARNTPAAGFGDDQRATWTISVRTDAPVVVYAVSGWADGRSVDTPQPAADAVRAGATTAQAQSGLGDEAQGLSGQIAQRLRRAVGSAATNTPNATKSSS</sequence>
<comment type="caution">
    <text evidence="3">The sequence shown here is derived from an EMBL/GenBank/DDBJ whole genome shotgun (WGS) entry which is preliminary data.</text>
</comment>
<feature type="compositionally biased region" description="Low complexity" evidence="1">
    <location>
        <begin position="195"/>
        <end position="209"/>
    </location>
</feature>
<evidence type="ECO:0000256" key="1">
    <source>
        <dbReference type="SAM" id="MobiDB-lite"/>
    </source>
</evidence>
<keyword evidence="2" id="KW-1133">Transmembrane helix</keyword>
<feature type="compositionally biased region" description="Low complexity" evidence="1">
    <location>
        <begin position="116"/>
        <end position="130"/>
    </location>
</feature>
<feature type="compositionally biased region" description="Basic and acidic residues" evidence="1">
    <location>
        <begin position="162"/>
        <end position="173"/>
    </location>
</feature>
<dbReference type="EMBL" id="JACJIJ010000002">
    <property type="protein sequence ID" value="MBA9052621.1"/>
    <property type="molecule type" value="Genomic_DNA"/>
</dbReference>
<dbReference type="RefSeq" id="WP_259408676.1">
    <property type="nucleotide sequence ID" value="NZ_BAAAHW010000007.1"/>
</dbReference>
<protein>
    <submittedName>
        <fullName evidence="3">Uncharacterized protein</fullName>
    </submittedName>
</protein>
<feature type="compositionally biased region" description="Low complexity" evidence="1">
    <location>
        <begin position="267"/>
        <end position="287"/>
    </location>
</feature>
<accession>A0A7W3RK30</accession>
<keyword evidence="4" id="KW-1185">Reference proteome</keyword>
<feature type="region of interest" description="Disordered" evidence="1">
    <location>
        <begin position="1"/>
        <end position="316"/>
    </location>
</feature>
<feature type="transmembrane region" description="Helical" evidence="2">
    <location>
        <begin position="333"/>
        <end position="356"/>
    </location>
</feature>
<gene>
    <name evidence="3" type="ORF">HDA42_001799</name>
</gene>
<evidence type="ECO:0000313" key="3">
    <source>
        <dbReference type="EMBL" id="MBA9052621.1"/>
    </source>
</evidence>
<dbReference type="AlphaFoldDB" id="A0A7W3RK30"/>
<feature type="compositionally biased region" description="Gly residues" evidence="1">
    <location>
        <begin position="131"/>
        <end position="141"/>
    </location>
</feature>
<feature type="compositionally biased region" description="Gly residues" evidence="1">
    <location>
        <begin position="26"/>
        <end position="38"/>
    </location>
</feature>
<proteinExistence type="predicted"/>
<evidence type="ECO:0000256" key="2">
    <source>
        <dbReference type="SAM" id="Phobius"/>
    </source>
</evidence>
<reference evidence="3 4" key="1">
    <citation type="submission" date="2020-08" db="EMBL/GenBank/DDBJ databases">
        <title>Sequencing the genomes of 1000 actinobacteria strains.</title>
        <authorList>
            <person name="Klenk H.-P."/>
        </authorList>
    </citation>
    <scope>NUCLEOTIDE SEQUENCE [LARGE SCALE GENOMIC DNA]</scope>
    <source>
        <strain evidence="3 4">DSM 41827</strain>
    </source>
</reference>